<evidence type="ECO:0000256" key="1">
    <source>
        <dbReference type="SAM" id="MobiDB-lite"/>
    </source>
</evidence>
<proteinExistence type="predicted"/>
<accession>A0A0M0JNK0</accession>
<name>A0A0M0JNK0_9EUKA</name>
<organism evidence="2 3">
    <name type="scientific">Chrysochromulina tobinii</name>
    <dbReference type="NCBI Taxonomy" id="1460289"/>
    <lineage>
        <taxon>Eukaryota</taxon>
        <taxon>Haptista</taxon>
        <taxon>Haptophyta</taxon>
        <taxon>Prymnesiophyceae</taxon>
        <taxon>Prymnesiales</taxon>
        <taxon>Chrysochromulinaceae</taxon>
        <taxon>Chrysochromulina</taxon>
    </lineage>
</organism>
<evidence type="ECO:0000313" key="2">
    <source>
        <dbReference type="EMBL" id="KOO28045.1"/>
    </source>
</evidence>
<dbReference type="AlphaFoldDB" id="A0A0M0JNK0"/>
<keyword evidence="3" id="KW-1185">Reference proteome</keyword>
<dbReference type="EMBL" id="JWZX01002628">
    <property type="protein sequence ID" value="KOO28045.1"/>
    <property type="molecule type" value="Genomic_DNA"/>
</dbReference>
<reference evidence="3" key="1">
    <citation type="journal article" date="2015" name="PLoS Genet.">
        <title>Genome Sequence and Transcriptome Analyses of Chrysochromulina tobin: Metabolic Tools for Enhanced Algal Fitness in the Prominent Order Prymnesiales (Haptophyceae).</title>
        <authorList>
            <person name="Hovde B.T."/>
            <person name="Deodato C.R."/>
            <person name="Hunsperger H.M."/>
            <person name="Ryken S.A."/>
            <person name="Yost W."/>
            <person name="Jha R.K."/>
            <person name="Patterson J."/>
            <person name="Monnat R.J. Jr."/>
            <person name="Barlow S.B."/>
            <person name="Starkenburg S.R."/>
            <person name="Cattolico R.A."/>
        </authorList>
    </citation>
    <scope>NUCLEOTIDE SEQUENCE</scope>
    <source>
        <strain evidence="3">CCMP291</strain>
    </source>
</reference>
<evidence type="ECO:0000313" key="3">
    <source>
        <dbReference type="Proteomes" id="UP000037460"/>
    </source>
</evidence>
<feature type="region of interest" description="Disordered" evidence="1">
    <location>
        <begin position="161"/>
        <end position="185"/>
    </location>
</feature>
<protein>
    <submittedName>
        <fullName evidence="2">Uncharacterized protein</fullName>
    </submittedName>
</protein>
<sequence length="185" mass="20660">MRFDAEKLNFTCTTPALPLEGRSRLVYRISSAGDDEERVLLHILSALDKAYAKHFEKRFEEVRADMLSSSMNFQIVADEVRLAQETAEGKWEKAVKGLKEQLSVNQKRLFLLEREKEGLLKTVQTSDEQVVRLRRSVDALGVENDRMRTRQGDLESQIVALPVEGGGGGGGVSELESDDDESSGC</sequence>
<comment type="caution">
    <text evidence="2">The sequence shown here is derived from an EMBL/GenBank/DDBJ whole genome shotgun (WGS) entry which is preliminary data.</text>
</comment>
<gene>
    <name evidence="2" type="ORF">Ctob_002781</name>
</gene>
<dbReference type="Proteomes" id="UP000037460">
    <property type="component" value="Unassembled WGS sequence"/>
</dbReference>
<dbReference type="OrthoDB" id="10542488at2759"/>
<feature type="compositionally biased region" description="Acidic residues" evidence="1">
    <location>
        <begin position="175"/>
        <end position="185"/>
    </location>
</feature>